<proteinExistence type="predicted"/>
<evidence type="ECO:0008006" key="6">
    <source>
        <dbReference type="Google" id="ProtNLM"/>
    </source>
</evidence>
<reference evidence="2 4" key="3">
    <citation type="submission" date="2019-07" db="EMBL/GenBank/DDBJ databases">
        <title>Whole genome shotgun sequence of Methylobacterium oxalidis NBRC 107715.</title>
        <authorList>
            <person name="Hosoyama A."/>
            <person name="Uohara A."/>
            <person name="Ohji S."/>
            <person name="Ichikawa N."/>
        </authorList>
    </citation>
    <scope>NUCLEOTIDE SEQUENCE [LARGE SCALE GENOMIC DNA]</scope>
    <source>
        <strain evidence="2 4">NBRC 107715</strain>
    </source>
</reference>
<sequence>MRRAVLAGTLTLAIAGSASALPGRIPTFEKVAFAGRTLRVASLSALDQACQSLGPLAISLIDVPHAGRVTVEHGRDYPNFSALNTRSRCNTRKVPSTVILYTPAPGYTGSDEFAIEIVGPHGNVGRARYEISVR</sequence>
<evidence type="ECO:0000256" key="1">
    <source>
        <dbReference type="SAM" id="SignalP"/>
    </source>
</evidence>
<evidence type="ECO:0000313" key="3">
    <source>
        <dbReference type="EMBL" id="GLS66893.1"/>
    </source>
</evidence>
<dbReference type="RefSeq" id="WP_147024382.1">
    <property type="nucleotide sequence ID" value="NZ_BJZU01000007.1"/>
</dbReference>
<keyword evidence="1" id="KW-0732">Signal</keyword>
<comment type="caution">
    <text evidence="2">The sequence shown here is derived from an EMBL/GenBank/DDBJ whole genome shotgun (WGS) entry which is preliminary data.</text>
</comment>
<dbReference type="EMBL" id="BJZU01000007">
    <property type="protein sequence ID" value="GEP02709.1"/>
    <property type="molecule type" value="Genomic_DNA"/>
</dbReference>
<feature type="signal peptide" evidence="1">
    <location>
        <begin position="1"/>
        <end position="20"/>
    </location>
</feature>
<name>A0A512IYM4_9HYPH</name>
<reference evidence="5" key="2">
    <citation type="journal article" date="2019" name="Int. J. Syst. Evol. Microbiol.">
        <title>The Global Catalogue of Microorganisms (GCM) 10K type strain sequencing project: providing services to taxonomists for standard genome sequencing and annotation.</title>
        <authorList>
            <consortium name="The Broad Institute Genomics Platform"/>
            <consortium name="The Broad Institute Genome Sequencing Center for Infectious Disease"/>
            <person name="Wu L."/>
            <person name="Ma J."/>
        </authorList>
    </citation>
    <scope>NUCLEOTIDE SEQUENCE [LARGE SCALE GENOMIC DNA]</scope>
    <source>
        <strain evidence="5">NBRC 107715</strain>
    </source>
</reference>
<dbReference type="EMBL" id="BSPK01000107">
    <property type="protein sequence ID" value="GLS66893.1"/>
    <property type="molecule type" value="Genomic_DNA"/>
</dbReference>
<dbReference type="AlphaFoldDB" id="A0A512IYM4"/>
<dbReference type="OrthoDB" id="7569565at2"/>
<reference evidence="3" key="1">
    <citation type="journal article" date="2014" name="Int. J. Syst. Evol. Microbiol.">
        <title>Complete genome of a new Firmicutes species belonging to the dominant human colonic microbiota ('Ruminococcus bicirculans') reveals two chromosomes and a selective capacity to utilize plant glucans.</title>
        <authorList>
            <consortium name="NISC Comparative Sequencing Program"/>
            <person name="Wegmann U."/>
            <person name="Louis P."/>
            <person name="Goesmann A."/>
            <person name="Henrissat B."/>
            <person name="Duncan S.H."/>
            <person name="Flint H.J."/>
        </authorList>
    </citation>
    <scope>NUCLEOTIDE SEQUENCE</scope>
    <source>
        <strain evidence="3">NBRC 107715</strain>
    </source>
</reference>
<gene>
    <name evidence="3" type="ORF">GCM10007888_52760</name>
    <name evidence="2" type="ORF">MOX02_07470</name>
</gene>
<evidence type="ECO:0000313" key="5">
    <source>
        <dbReference type="Proteomes" id="UP001156856"/>
    </source>
</evidence>
<evidence type="ECO:0000313" key="4">
    <source>
        <dbReference type="Proteomes" id="UP000321960"/>
    </source>
</evidence>
<dbReference type="Proteomes" id="UP000321960">
    <property type="component" value="Unassembled WGS sequence"/>
</dbReference>
<reference evidence="3" key="4">
    <citation type="submission" date="2023-01" db="EMBL/GenBank/DDBJ databases">
        <title>Draft genome sequence of Methylobacterium oxalidis strain NBRC 107715.</title>
        <authorList>
            <person name="Sun Q."/>
            <person name="Mori K."/>
        </authorList>
    </citation>
    <scope>NUCLEOTIDE SEQUENCE</scope>
    <source>
        <strain evidence="3">NBRC 107715</strain>
    </source>
</reference>
<evidence type="ECO:0000313" key="2">
    <source>
        <dbReference type="EMBL" id="GEP02709.1"/>
    </source>
</evidence>
<dbReference type="Proteomes" id="UP001156856">
    <property type="component" value="Unassembled WGS sequence"/>
</dbReference>
<keyword evidence="5" id="KW-1185">Reference proteome</keyword>
<organism evidence="2 4">
    <name type="scientific">Methylobacterium oxalidis</name>
    <dbReference type="NCBI Taxonomy" id="944322"/>
    <lineage>
        <taxon>Bacteria</taxon>
        <taxon>Pseudomonadati</taxon>
        <taxon>Pseudomonadota</taxon>
        <taxon>Alphaproteobacteria</taxon>
        <taxon>Hyphomicrobiales</taxon>
        <taxon>Methylobacteriaceae</taxon>
        <taxon>Methylobacterium</taxon>
    </lineage>
</organism>
<protein>
    <recommendedName>
        <fullName evidence="6">Tat pathway signal protein</fullName>
    </recommendedName>
</protein>
<feature type="chain" id="PRO_5021983648" description="Tat pathway signal protein" evidence="1">
    <location>
        <begin position="21"/>
        <end position="134"/>
    </location>
</feature>
<accession>A0A512IYM4</accession>